<comment type="catalytic activity">
    <reaction evidence="7 8">
        <text>UDP-N-acetyl-alpha-D-muramoyl-L-alanine + D-glutamate + ATP = UDP-N-acetyl-alpha-D-muramoyl-L-alanyl-D-glutamate + ADP + phosphate + H(+)</text>
        <dbReference type="Rhea" id="RHEA:16429"/>
        <dbReference type="ChEBI" id="CHEBI:15378"/>
        <dbReference type="ChEBI" id="CHEBI:29986"/>
        <dbReference type="ChEBI" id="CHEBI:30616"/>
        <dbReference type="ChEBI" id="CHEBI:43474"/>
        <dbReference type="ChEBI" id="CHEBI:83898"/>
        <dbReference type="ChEBI" id="CHEBI:83900"/>
        <dbReference type="ChEBI" id="CHEBI:456216"/>
        <dbReference type="EC" id="6.3.2.9"/>
    </reaction>
</comment>
<organism evidence="11 12">
    <name type="scientific">Proteiniphilum saccharofermentans</name>
    <dbReference type="NCBI Taxonomy" id="1642647"/>
    <lineage>
        <taxon>Bacteria</taxon>
        <taxon>Pseudomonadati</taxon>
        <taxon>Bacteroidota</taxon>
        <taxon>Bacteroidia</taxon>
        <taxon>Bacteroidales</taxon>
        <taxon>Dysgonomonadaceae</taxon>
        <taxon>Proteiniphilum</taxon>
    </lineage>
</organism>
<keyword evidence="4 7" id="KW-0436">Ligase</keyword>
<dbReference type="Gene3D" id="3.40.50.720">
    <property type="entry name" value="NAD(P)-binding Rossmann-like Domain"/>
    <property type="match status" value="1"/>
</dbReference>
<evidence type="ECO:0000256" key="5">
    <source>
        <dbReference type="ARBA" id="ARBA00022741"/>
    </source>
</evidence>
<evidence type="ECO:0000313" key="11">
    <source>
        <dbReference type="EMBL" id="SCD19340.1"/>
    </source>
</evidence>
<comment type="function">
    <text evidence="7 8">Cell wall formation. Catalyzes the addition of glutamate to the nucleotide precursor UDP-N-acetylmuramoyl-L-alanine (UMA).</text>
</comment>
<comment type="pathway">
    <text evidence="2 7 8">Cell wall biogenesis; peptidoglycan biosynthesis.</text>
</comment>
<dbReference type="PANTHER" id="PTHR43692:SF1">
    <property type="entry name" value="UDP-N-ACETYLMURAMOYLALANINE--D-GLUTAMATE LIGASE"/>
    <property type="match status" value="1"/>
</dbReference>
<evidence type="ECO:0000259" key="10">
    <source>
        <dbReference type="Pfam" id="PF08245"/>
    </source>
</evidence>
<dbReference type="Proteomes" id="UP000187464">
    <property type="component" value="Chromosome I"/>
</dbReference>
<evidence type="ECO:0000256" key="4">
    <source>
        <dbReference type="ARBA" id="ARBA00022598"/>
    </source>
</evidence>
<keyword evidence="7 8" id="KW-0131">Cell cycle</keyword>
<feature type="domain" description="Mur ligase central" evidence="10">
    <location>
        <begin position="109"/>
        <end position="287"/>
    </location>
</feature>
<dbReference type="AlphaFoldDB" id="A0A1R3SWK3"/>
<dbReference type="GO" id="GO:0071555">
    <property type="term" value="P:cell wall organization"/>
    <property type="evidence" value="ECO:0007669"/>
    <property type="project" value="UniProtKB-KW"/>
</dbReference>
<dbReference type="GO" id="GO:0051301">
    <property type="term" value="P:cell division"/>
    <property type="evidence" value="ECO:0007669"/>
    <property type="project" value="UniProtKB-KW"/>
</dbReference>
<dbReference type="GO" id="GO:0009252">
    <property type="term" value="P:peptidoglycan biosynthetic process"/>
    <property type="evidence" value="ECO:0007669"/>
    <property type="project" value="UniProtKB-UniRule"/>
</dbReference>
<dbReference type="RefSeq" id="WP_076928643.1">
    <property type="nucleotide sequence ID" value="NZ_LT605205.1"/>
</dbReference>
<evidence type="ECO:0000313" key="12">
    <source>
        <dbReference type="Proteomes" id="UP000187464"/>
    </source>
</evidence>
<evidence type="ECO:0000256" key="6">
    <source>
        <dbReference type="ARBA" id="ARBA00022840"/>
    </source>
</evidence>
<dbReference type="EC" id="6.3.2.9" evidence="7 8"/>
<dbReference type="InterPro" id="IPR004101">
    <property type="entry name" value="Mur_ligase_C"/>
</dbReference>
<feature type="binding site" evidence="7">
    <location>
        <begin position="111"/>
        <end position="117"/>
    </location>
    <ligand>
        <name>ATP</name>
        <dbReference type="ChEBI" id="CHEBI:30616"/>
    </ligand>
</feature>
<dbReference type="InterPro" id="IPR036615">
    <property type="entry name" value="Mur_ligase_C_dom_sf"/>
</dbReference>
<dbReference type="HAMAP" id="MF_00639">
    <property type="entry name" value="MurD"/>
    <property type="match status" value="1"/>
</dbReference>
<keyword evidence="7 8" id="KW-0132">Cell division</keyword>
<dbReference type="InterPro" id="IPR005762">
    <property type="entry name" value="MurD"/>
</dbReference>
<accession>A0A1R3SWK3</accession>
<gene>
    <name evidence="7 11" type="primary">murD</name>
    <name evidence="11" type="ORF">PSM36_0510</name>
</gene>
<name>A0A1R3SWK3_9BACT</name>
<dbReference type="Gene3D" id="3.40.1190.10">
    <property type="entry name" value="Mur-like, catalytic domain"/>
    <property type="match status" value="1"/>
</dbReference>
<keyword evidence="5 7" id="KW-0547">Nucleotide-binding</keyword>
<dbReference type="EMBL" id="LT605205">
    <property type="protein sequence ID" value="SCD19340.1"/>
    <property type="molecule type" value="Genomic_DNA"/>
</dbReference>
<sequence>MDKKLIVVLGGGESGVGSAILAQKKGFRVFLSDSGVLNDTHRETLQAYRIAFEEKQHTGEYILTADEIVKSPGIPDTAYIMQKVLAKGIPVVSEIEFAGRYTDAKMICITGSNGKTTTTSLIYHILRSAGLNVGLGGNIGKSFARQVAEESYDYYVLELSSFQLEGVYDFKADIAVLLNITPDHLDRYDHNLQHYVEAKMRIIRNQRTEDAFIYWIDDPLVTKEIEKLKPAATTYPFGEKKNGHMAAYTENGKLYIQTKENIFDMELELLALEGMHNVYNSMASGIVAKLMDVSDEQLRTSLSDFKGVPHRLEKVATVRGVQYINDSKATNVNSCWYALQSMRTKTVLILGGTDKGNDYTEIEELVRSKVRALVFLGKDNSKLHAFFDGKVDEIRDAGSMTEAVEAAYQLAQKGDTVLLSPCCASFDLFKNYEDRGDQFKECVRRL</sequence>
<evidence type="ECO:0000256" key="1">
    <source>
        <dbReference type="ARBA" id="ARBA00004496"/>
    </source>
</evidence>
<dbReference type="Pfam" id="PF02875">
    <property type="entry name" value="Mur_ligase_C"/>
    <property type="match status" value="1"/>
</dbReference>
<dbReference type="Gene3D" id="3.90.190.20">
    <property type="entry name" value="Mur ligase, C-terminal domain"/>
    <property type="match status" value="1"/>
</dbReference>
<feature type="domain" description="Mur ligase C-terminal" evidence="9">
    <location>
        <begin position="310"/>
        <end position="422"/>
    </location>
</feature>
<dbReference type="InterPro" id="IPR013221">
    <property type="entry name" value="Mur_ligase_cen"/>
</dbReference>
<dbReference type="SUPFAM" id="SSF51984">
    <property type="entry name" value="MurCD N-terminal domain"/>
    <property type="match status" value="1"/>
</dbReference>
<dbReference type="Pfam" id="PF08245">
    <property type="entry name" value="Mur_ligase_M"/>
    <property type="match status" value="1"/>
</dbReference>
<evidence type="ECO:0000256" key="7">
    <source>
        <dbReference type="HAMAP-Rule" id="MF_00639"/>
    </source>
</evidence>
<keyword evidence="12" id="KW-1185">Reference proteome</keyword>
<dbReference type="SUPFAM" id="SSF53623">
    <property type="entry name" value="MurD-like peptide ligases, catalytic domain"/>
    <property type="match status" value="1"/>
</dbReference>
<keyword evidence="7 8" id="KW-0573">Peptidoglycan synthesis</keyword>
<evidence type="ECO:0000256" key="2">
    <source>
        <dbReference type="ARBA" id="ARBA00004752"/>
    </source>
</evidence>
<comment type="subcellular location">
    <subcellularLocation>
        <location evidence="1 7 8">Cytoplasm</location>
    </subcellularLocation>
</comment>
<protein>
    <recommendedName>
        <fullName evidence="7 8">UDP-N-acetylmuramoylalanine--D-glutamate ligase</fullName>
        <ecNumber evidence="7 8">6.3.2.9</ecNumber>
    </recommendedName>
    <alternativeName>
        <fullName evidence="7">D-glutamic acid-adding enzyme</fullName>
    </alternativeName>
    <alternativeName>
        <fullName evidence="7">UDP-N-acetylmuramoyl-L-alanyl-D-glutamate synthetase</fullName>
    </alternativeName>
</protein>
<keyword evidence="7 8" id="KW-0133">Cell shape</keyword>
<keyword evidence="6 7" id="KW-0067">ATP-binding</keyword>
<keyword evidence="7 8" id="KW-0961">Cell wall biogenesis/degradation</keyword>
<evidence type="ECO:0000256" key="8">
    <source>
        <dbReference type="RuleBase" id="RU003664"/>
    </source>
</evidence>
<dbReference type="GO" id="GO:0008360">
    <property type="term" value="P:regulation of cell shape"/>
    <property type="evidence" value="ECO:0007669"/>
    <property type="project" value="UniProtKB-KW"/>
</dbReference>
<dbReference type="GO" id="GO:0008764">
    <property type="term" value="F:UDP-N-acetylmuramoylalanine-D-glutamate ligase activity"/>
    <property type="evidence" value="ECO:0007669"/>
    <property type="project" value="UniProtKB-UniRule"/>
</dbReference>
<keyword evidence="3 7" id="KW-0963">Cytoplasm</keyword>
<dbReference type="InterPro" id="IPR036565">
    <property type="entry name" value="Mur-like_cat_sf"/>
</dbReference>
<evidence type="ECO:0000259" key="9">
    <source>
        <dbReference type="Pfam" id="PF02875"/>
    </source>
</evidence>
<dbReference type="STRING" id="1642647.PSM36_0510"/>
<dbReference type="NCBIfam" id="TIGR01087">
    <property type="entry name" value="murD"/>
    <property type="match status" value="1"/>
</dbReference>
<dbReference type="GO" id="GO:0005524">
    <property type="term" value="F:ATP binding"/>
    <property type="evidence" value="ECO:0007669"/>
    <property type="project" value="UniProtKB-UniRule"/>
</dbReference>
<dbReference type="GO" id="GO:0005737">
    <property type="term" value="C:cytoplasm"/>
    <property type="evidence" value="ECO:0007669"/>
    <property type="project" value="UniProtKB-SubCell"/>
</dbReference>
<dbReference type="UniPathway" id="UPA00219"/>
<comment type="similarity">
    <text evidence="7">Belongs to the MurCDEF family.</text>
</comment>
<dbReference type="SUPFAM" id="SSF53244">
    <property type="entry name" value="MurD-like peptide ligases, peptide-binding domain"/>
    <property type="match status" value="1"/>
</dbReference>
<evidence type="ECO:0000256" key="3">
    <source>
        <dbReference type="ARBA" id="ARBA00022490"/>
    </source>
</evidence>
<dbReference type="KEGG" id="psac:PSM36_0510"/>
<reference evidence="11 12" key="1">
    <citation type="submission" date="2016-08" db="EMBL/GenBank/DDBJ databases">
        <authorList>
            <person name="Seilhamer J.J."/>
        </authorList>
    </citation>
    <scope>NUCLEOTIDE SEQUENCE [LARGE SCALE GENOMIC DNA]</scope>
    <source>
        <strain evidence="11">M3/6</strain>
    </source>
</reference>
<dbReference type="Pfam" id="PF21799">
    <property type="entry name" value="MurD-like_N"/>
    <property type="match status" value="1"/>
</dbReference>
<proteinExistence type="inferred from homology"/>
<dbReference type="PANTHER" id="PTHR43692">
    <property type="entry name" value="UDP-N-ACETYLMURAMOYLALANINE--D-GLUTAMATE LIGASE"/>
    <property type="match status" value="1"/>
</dbReference>